<keyword evidence="5" id="KW-1185">Reference proteome</keyword>
<dbReference type="EMBL" id="QGMY01000002">
    <property type="protein sequence ID" value="PWR74425.1"/>
    <property type="molecule type" value="Genomic_DNA"/>
</dbReference>
<organism evidence="4 5">
    <name type="scientific">Methanospirillum lacunae</name>
    <dbReference type="NCBI Taxonomy" id="668570"/>
    <lineage>
        <taxon>Archaea</taxon>
        <taxon>Methanobacteriati</taxon>
        <taxon>Methanobacteriota</taxon>
        <taxon>Stenosarchaea group</taxon>
        <taxon>Methanomicrobia</taxon>
        <taxon>Methanomicrobiales</taxon>
        <taxon>Methanospirillaceae</taxon>
        <taxon>Methanospirillum</taxon>
    </lineage>
</organism>
<comment type="cofactor">
    <cofactor evidence="1">
        <name>pyridoxal 5'-phosphate</name>
        <dbReference type="ChEBI" id="CHEBI:597326"/>
    </cofactor>
</comment>
<name>A0A2V2N7D0_9EURY</name>
<accession>A0A2V2N7D0</accession>
<comment type="caution">
    <text evidence="4">The sequence shown here is derived from an EMBL/GenBank/DDBJ whole genome shotgun (WGS) entry which is preliminary data.</text>
</comment>
<dbReference type="SUPFAM" id="SSF53383">
    <property type="entry name" value="PLP-dependent transferases"/>
    <property type="match status" value="1"/>
</dbReference>
<gene>
    <name evidence="4" type="ORF">DK846_04575</name>
</gene>
<evidence type="ECO:0000313" key="5">
    <source>
        <dbReference type="Proteomes" id="UP000245657"/>
    </source>
</evidence>
<dbReference type="InterPro" id="IPR015421">
    <property type="entry name" value="PyrdxlP-dep_Trfase_major"/>
</dbReference>
<proteinExistence type="predicted"/>
<protein>
    <submittedName>
        <fullName evidence="4">L-threonine-O-3-phosphate decarboxylase</fullName>
    </submittedName>
</protein>
<dbReference type="Gene3D" id="3.90.1150.10">
    <property type="entry name" value="Aspartate Aminotransferase, domain 1"/>
    <property type="match status" value="1"/>
</dbReference>
<dbReference type="Pfam" id="PF00155">
    <property type="entry name" value="Aminotran_1_2"/>
    <property type="match status" value="1"/>
</dbReference>
<keyword evidence="2" id="KW-0663">Pyridoxal phosphate</keyword>
<dbReference type="InterPro" id="IPR015422">
    <property type="entry name" value="PyrdxlP-dep_Trfase_small"/>
</dbReference>
<dbReference type="PANTHER" id="PTHR42885:SF1">
    <property type="entry name" value="THREONINE-PHOSPHATE DECARBOXYLASE"/>
    <property type="match status" value="1"/>
</dbReference>
<evidence type="ECO:0000259" key="3">
    <source>
        <dbReference type="Pfam" id="PF00155"/>
    </source>
</evidence>
<evidence type="ECO:0000313" key="4">
    <source>
        <dbReference type="EMBL" id="PWR74425.1"/>
    </source>
</evidence>
<feature type="domain" description="Aminotransferase class I/classII large" evidence="3">
    <location>
        <begin position="44"/>
        <end position="323"/>
    </location>
</feature>
<dbReference type="AlphaFoldDB" id="A0A2V2N7D0"/>
<sequence>MNKAVHGGKGVEIKSHEKKQIFDYSTSLNPMPPKLTWDVSIDAIRDYPDDQYTHLKETIAHHHGRKPEEICVGNGSAEVIRTLCHTMLNAGSVVEVSPHTFSEYALSSKLAGAEVTEKRSARVDLSFVCNPDNPSGVLTPRDEILERLNDIKGRGGILCVDEAFIDLADPHESVSDIQDCGLFVLCSLTKSFSMAGVRFGYGIGDPDLIAAMEVMRPPWTINAFAEAMALQAFDLFKDLELSRAYIAEERARICKEAIRLGLNPSQASANYVLLDIGSDSKEFTTAMFNQGILVRDCRSFGFPTCIRVAIRDHETNNRLLEALSICLR</sequence>
<evidence type="ECO:0000256" key="1">
    <source>
        <dbReference type="ARBA" id="ARBA00001933"/>
    </source>
</evidence>
<dbReference type="InterPro" id="IPR015424">
    <property type="entry name" value="PyrdxlP-dep_Trfase"/>
</dbReference>
<reference evidence="4 5" key="1">
    <citation type="submission" date="2018-05" db="EMBL/GenBank/DDBJ databases">
        <title>Draft genome of Methanospirillum lacunae Ki8-1.</title>
        <authorList>
            <person name="Dueholm M.S."/>
            <person name="Nielsen P.H."/>
            <person name="Bakmann L.F."/>
            <person name="Otzen D.E."/>
        </authorList>
    </citation>
    <scope>NUCLEOTIDE SEQUENCE [LARGE SCALE GENOMIC DNA]</scope>
    <source>
        <strain evidence="4 5">Ki8-1</strain>
    </source>
</reference>
<dbReference type="Gene3D" id="3.40.640.10">
    <property type="entry name" value="Type I PLP-dependent aspartate aminotransferase-like (Major domain)"/>
    <property type="match status" value="1"/>
</dbReference>
<evidence type="ECO:0000256" key="2">
    <source>
        <dbReference type="ARBA" id="ARBA00022898"/>
    </source>
</evidence>
<dbReference type="Proteomes" id="UP000245657">
    <property type="component" value="Unassembled WGS sequence"/>
</dbReference>
<dbReference type="InterPro" id="IPR004839">
    <property type="entry name" value="Aminotransferase_I/II_large"/>
</dbReference>
<dbReference type="GO" id="GO:0030170">
    <property type="term" value="F:pyridoxal phosphate binding"/>
    <property type="evidence" value="ECO:0007669"/>
    <property type="project" value="InterPro"/>
</dbReference>
<dbReference type="PANTHER" id="PTHR42885">
    <property type="entry name" value="HISTIDINOL-PHOSPHATE AMINOTRANSFERASE-RELATED"/>
    <property type="match status" value="1"/>
</dbReference>
<dbReference type="CDD" id="cd00609">
    <property type="entry name" value="AAT_like"/>
    <property type="match status" value="1"/>
</dbReference>